<dbReference type="Proteomes" id="UP001057375">
    <property type="component" value="Unassembled WGS sequence"/>
</dbReference>
<evidence type="ECO:0000313" key="4">
    <source>
        <dbReference type="Proteomes" id="UP001057375"/>
    </source>
</evidence>
<dbReference type="InterPro" id="IPR015943">
    <property type="entry name" value="WD40/YVTN_repeat-like_dom_sf"/>
</dbReference>
<dbReference type="Gene3D" id="2.130.10.10">
    <property type="entry name" value="YVTN repeat-like/Quinoprotein amine dehydrogenase"/>
    <property type="match status" value="1"/>
</dbReference>
<accession>A0ABQ5K1B4</accession>
<feature type="compositionally biased region" description="Low complexity" evidence="1">
    <location>
        <begin position="1447"/>
        <end position="1461"/>
    </location>
</feature>
<feature type="compositionally biased region" description="Basic and acidic residues" evidence="1">
    <location>
        <begin position="1098"/>
        <end position="1110"/>
    </location>
</feature>
<feature type="compositionally biased region" description="Polar residues" evidence="1">
    <location>
        <begin position="1268"/>
        <end position="1282"/>
    </location>
</feature>
<feature type="signal peptide" evidence="2">
    <location>
        <begin position="1"/>
        <end position="16"/>
    </location>
</feature>
<comment type="caution">
    <text evidence="3">The sequence shown here is derived from an EMBL/GenBank/DDBJ whole genome shotgun (WGS) entry which is preliminary data.</text>
</comment>
<feature type="region of interest" description="Disordered" evidence="1">
    <location>
        <begin position="288"/>
        <end position="313"/>
    </location>
</feature>
<feature type="region of interest" description="Disordered" evidence="1">
    <location>
        <begin position="1233"/>
        <end position="1344"/>
    </location>
</feature>
<organism evidence="3 4">
    <name type="scientific">Aduncisulcus paluster</name>
    <dbReference type="NCBI Taxonomy" id="2918883"/>
    <lineage>
        <taxon>Eukaryota</taxon>
        <taxon>Metamonada</taxon>
        <taxon>Carpediemonas-like organisms</taxon>
        <taxon>Aduncisulcus</taxon>
    </lineage>
</organism>
<feature type="compositionally biased region" description="Polar residues" evidence="1">
    <location>
        <begin position="1138"/>
        <end position="1150"/>
    </location>
</feature>
<gene>
    <name evidence="3" type="ORF">ADUPG1_012770</name>
</gene>
<name>A0ABQ5K1B4_9EUKA</name>
<feature type="compositionally biased region" description="Low complexity" evidence="1">
    <location>
        <begin position="1118"/>
        <end position="1133"/>
    </location>
</feature>
<protein>
    <submittedName>
        <fullName evidence="3">Uncharacterized protein</fullName>
    </submittedName>
</protein>
<dbReference type="SUPFAM" id="SSF50978">
    <property type="entry name" value="WD40 repeat-like"/>
    <property type="match status" value="1"/>
</dbReference>
<sequence length="1505" mass="165840">MEAGLVFHCIIPSSFCVLSSLCTQDSILCPLSSSLCYWNLKTNDQVLITPNRPFTSSPIHVHCLSSSDTFAFGSSGGYLLKIDMQKKFIDTQMKVTEENIVCMACSASDIYIAICTMSSLLLFSGSTFKLLAKISLEIGIPQCVYFHENSSKVGVIIRERGISIKEFDIKKTLVGIVQQYTPVHVSMDPDNPSVRVYFSPATTSHLPILSREHPQASPLPSKTIGSLISSGSRNPGSSYSYKQEVKSSIPALRPGVVSTADIASAIFTQTHSLPSVFDKTSQMSRKSMYYPGSSVSSYQQRSSRGTPSSQPSPSSLFLDIIYHNGIIIAITCEQVYLYEPRSGVVLKKRHIDEMSGKGLITSVGCSKAKTSRSYTYLDLKKEGSHENPKRRLCLGRSDGSVILLDCNSLDILMDIHPPSDLRKEVDGSESVCCVSYISFFSLTRIIVVYDDGLMVVYDISNSIHVACLLVTHTFTGNTLPVSMCGRMVQEAYKGDIAGSGGVCVWDETGSGVCGWGDESKERAIDTEEGMESGKFKRLDKVNFVATHSDGMKQVICTQRGFIFSMKYDIAAAKMRIEHTYCISLPVLCVCISPCGRFVIASTHSHIHILSFQLIPLSTHSVSMGFTSIRTFQASTPFHGAISPHWSDSPSQTLFYILCGSHLSRTLHVSAVSVRHVKEEDGVAVHASFQHLLHVLKAKPDSKPGDSPFMSKEKDILGSSAPFFTLSQSQKDTVDPSKKRTDRMRNMMKNAVNCLELTQISAFGLPSPTFPSFISSSLTHSSSHYSNNLLNGQLFIHPSGLFAFIPTHHCLFIISLPFLSVVAKFHPFMSKEKDILGSSAPFFTLSQSQKDTVDPSKKRTDRMRNMMKNAVNCLELTQISAFGLPSPTFPSFISSSLTHSSSHYSNNLLNGQLFIHPSGLFAFIPTHHCLFIISLPFLSVVAKFQFGCSCISASYDNCLVDTDESGLYTALLLPTETKSMRVTKLVVFETGTMRVVGGIASIPRIYTTKDGLNQSLSHFTSSSYSSSQTTSMAVKQPHLNVSFHHNRLYVSSGGGVLVYALVGKGILQTLKKWSSFGRKYDLQQVRRMWEKIPFSSSSIKEEEQPHIDQTRDIAQSGGSSQYIPSSIPSTIPIRPKIDTPQQDKVQISSQFHSEEGSSPKKPLGVDKLPFPSVVAERHRQKSADFRAYVASQSKTNPIRVQAYSKTDKQAVNKLMNGTTSVYVTPNYYYSSQYPTPSPKLKEKEKSSKLGLSQTTPIDSSPGREAVIPLSQTISSPSHARQTGQTHPSQSSQSPPVRYPPQALSNSTRNPIPLSYPSGLKHQRPSSFSPYSKNRYNTTTGPIGIDSYQRQGRLSQYPYESSQQQYHEPSIIDIEKQHISQPIVHSHPIEQDPPPQAFLKSVDRMPRDSLSKNSSLVSTNMTTTFNSLPTRQESPTIPNNPPQFGQIPSQDTTQTLTLSSRQDPSGISGKSSDEIVYVQWGGMEKEETVEKMMSETHGGMSVLDASY</sequence>
<feature type="region of interest" description="Disordered" evidence="1">
    <location>
        <begin position="1098"/>
        <end position="1165"/>
    </location>
</feature>
<feature type="compositionally biased region" description="Polar residues" evidence="1">
    <location>
        <begin position="1423"/>
        <end position="1446"/>
    </location>
</feature>
<dbReference type="InterPro" id="IPR036322">
    <property type="entry name" value="WD40_repeat_dom_sf"/>
</dbReference>
<evidence type="ECO:0000313" key="3">
    <source>
        <dbReference type="EMBL" id="GKT24550.1"/>
    </source>
</evidence>
<feature type="non-terminal residue" evidence="3">
    <location>
        <position position="1505"/>
    </location>
</feature>
<reference evidence="3" key="1">
    <citation type="submission" date="2022-03" db="EMBL/GenBank/DDBJ databases">
        <title>Draft genome sequence of Aduncisulcus paluster, a free-living microaerophilic Fornicata.</title>
        <authorList>
            <person name="Yuyama I."/>
            <person name="Kume K."/>
            <person name="Tamura T."/>
            <person name="Inagaki Y."/>
            <person name="Hashimoto T."/>
        </authorList>
    </citation>
    <scope>NUCLEOTIDE SEQUENCE</scope>
    <source>
        <strain evidence="3">NY0171</strain>
    </source>
</reference>
<feature type="chain" id="PRO_5046063568" evidence="2">
    <location>
        <begin position="17"/>
        <end position="1505"/>
    </location>
</feature>
<feature type="compositionally biased region" description="Low complexity" evidence="1">
    <location>
        <begin position="293"/>
        <end position="313"/>
    </location>
</feature>
<feature type="compositionally biased region" description="Polar residues" evidence="1">
    <location>
        <begin position="1323"/>
        <end position="1339"/>
    </location>
</feature>
<dbReference type="EMBL" id="BQXS01012530">
    <property type="protein sequence ID" value="GKT24550.1"/>
    <property type="molecule type" value="Genomic_DNA"/>
</dbReference>
<evidence type="ECO:0000256" key="2">
    <source>
        <dbReference type="SAM" id="SignalP"/>
    </source>
</evidence>
<feature type="region of interest" description="Disordered" evidence="1">
    <location>
        <begin position="209"/>
        <end position="239"/>
    </location>
</feature>
<feature type="compositionally biased region" description="Low complexity" evidence="1">
    <location>
        <begin position="226"/>
        <end position="239"/>
    </location>
</feature>
<feature type="compositionally biased region" description="Low complexity" evidence="1">
    <location>
        <begin position="1283"/>
        <end position="1300"/>
    </location>
</feature>
<proteinExistence type="predicted"/>
<feature type="region of interest" description="Disordered" evidence="1">
    <location>
        <begin position="1423"/>
        <end position="1471"/>
    </location>
</feature>
<evidence type="ECO:0000256" key="1">
    <source>
        <dbReference type="SAM" id="MobiDB-lite"/>
    </source>
</evidence>
<keyword evidence="4" id="KW-1185">Reference proteome</keyword>
<keyword evidence="2" id="KW-0732">Signal</keyword>